<evidence type="ECO:0000313" key="2">
    <source>
        <dbReference type="Proteomes" id="UP000253628"/>
    </source>
</evidence>
<accession>A0A366HF00</accession>
<name>A0A366HF00_9BURK</name>
<proteinExistence type="predicted"/>
<sequence length="141" mass="15230">MLCALLAAMAGRARATPSQAPTLEFDQMSVRELMRLDSALALSQTKAKLQGQKDTQGSVVLGSEAKPRLQAIYGVGKKLAAEVRVGSATYVYMRGQPFPVGQRHADESLFVLRDISPSCVRLERQAQKLNLCLAAHSSSGR</sequence>
<keyword evidence="2" id="KW-1185">Reference proteome</keyword>
<evidence type="ECO:0000313" key="1">
    <source>
        <dbReference type="EMBL" id="RBP41095.1"/>
    </source>
</evidence>
<dbReference type="Proteomes" id="UP000253628">
    <property type="component" value="Unassembled WGS sequence"/>
</dbReference>
<reference evidence="1 2" key="1">
    <citation type="submission" date="2018-06" db="EMBL/GenBank/DDBJ databases">
        <title>Genomic Encyclopedia of Type Strains, Phase IV (KMG-IV): sequencing the most valuable type-strain genomes for metagenomic binning, comparative biology and taxonomic classification.</title>
        <authorList>
            <person name="Goeker M."/>
        </authorList>
    </citation>
    <scope>NUCLEOTIDE SEQUENCE [LARGE SCALE GENOMIC DNA]</scope>
    <source>
        <strain evidence="1 2">DSM 25520</strain>
    </source>
</reference>
<dbReference type="RefSeq" id="WP_170139867.1">
    <property type="nucleotide sequence ID" value="NZ_JACCEU010000004.1"/>
</dbReference>
<dbReference type="AlphaFoldDB" id="A0A366HF00"/>
<organism evidence="1 2">
    <name type="scientific">Eoetvoesiella caeni</name>
    <dbReference type="NCBI Taxonomy" id="645616"/>
    <lineage>
        <taxon>Bacteria</taxon>
        <taxon>Pseudomonadati</taxon>
        <taxon>Pseudomonadota</taxon>
        <taxon>Betaproteobacteria</taxon>
        <taxon>Burkholderiales</taxon>
        <taxon>Alcaligenaceae</taxon>
        <taxon>Eoetvoesiella</taxon>
    </lineage>
</organism>
<protein>
    <submittedName>
        <fullName evidence="1">Uncharacterized protein</fullName>
    </submittedName>
</protein>
<comment type="caution">
    <text evidence="1">The sequence shown here is derived from an EMBL/GenBank/DDBJ whole genome shotgun (WGS) entry which is preliminary data.</text>
</comment>
<gene>
    <name evidence="1" type="ORF">DFR37_103441</name>
</gene>
<dbReference type="EMBL" id="QNRQ01000003">
    <property type="protein sequence ID" value="RBP41095.1"/>
    <property type="molecule type" value="Genomic_DNA"/>
</dbReference>